<accession>A0ABU2G0X1</accession>
<evidence type="ECO:0000256" key="6">
    <source>
        <dbReference type="ARBA" id="ARBA00023102"/>
    </source>
</evidence>
<evidence type="ECO:0000259" key="8">
    <source>
        <dbReference type="Pfam" id="PF02811"/>
    </source>
</evidence>
<comment type="similarity">
    <text evidence="2">Belongs to the PHP hydrolase family. HisK subfamily.</text>
</comment>
<evidence type="ECO:0000256" key="3">
    <source>
        <dbReference type="ARBA" id="ARBA00013085"/>
    </source>
</evidence>
<dbReference type="EC" id="3.1.3.15" evidence="3"/>
<dbReference type="SUPFAM" id="SSF89550">
    <property type="entry name" value="PHP domain-like"/>
    <property type="match status" value="1"/>
</dbReference>
<dbReference type="Gene3D" id="3.20.20.140">
    <property type="entry name" value="Metal-dependent hydrolases"/>
    <property type="match status" value="1"/>
</dbReference>
<evidence type="ECO:0000256" key="1">
    <source>
        <dbReference type="ARBA" id="ARBA00004970"/>
    </source>
</evidence>
<comment type="pathway">
    <text evidence="1">Amino-acid biosynthesis; L-histidine biosynthesis; L-histidine from 5-phospho-alpha-D-ribose 1-diphosphate: step 8/9.</text>
</comment>
<evidence type="ECO:0000256" key="4">
    <source>
        <dbReference type="ARBA" id="ARBA00022605"/>
    </source>
</evidence>
<evidence type="ECO:0000256" key="7">
    <source>
        <dbReference type="ARBA" id="ARBA00049158"/>
    </source>
</evidence>
<gene>
    <name evidence="9" type="ORF">NDI79_09635</name>
</gene>
<keyword evidence="10" id="KW-1185">Reference proteome</keyword>
<reference evidence="9 10" key="1">
    <citation type="submission" date="2022-06" db="EMBL/GenBank/DDBJ databases">
        <title>Halogeometricum sp. a new haloarchaeum isolate from saline soil.</title>
        <authorList>
            <person name="Strakova D."/>
            <person name="Galisteo C."/>
            <person name="Sanchez-Porro C."/>
            <person name="Ventosa A."/>
        </authorList>
    </citation>
    <scope>NUCLEOTIDE SEQUENCE [LARGE SCALE GENOMIC DNA]</scope>
    <source>
        <strain evidence="10">S3BR25-2</strain>
    </source>
</reference>
<dbReference type="Pfam" id="PF02811">
    <property type="entry name" value="PHP"/>
    <property type="match status" value="1"/>
</dbReference>
<dbReference type="InterPro" id="IPR016195">
    <property type="entry name" value="Pol/histidinol_Pase-like"/>
</dbReference>
<dbReference type="RefSeq" id="WP_310928265.1">
    <property type="nucleotide sequence ID" value="NZ_JAMQOQ010000002.1"/>
</dbReference>
<keyword evidence="6" id="KW-0368">Histidine biosynthesis</keyword>
<evidence type="ECO:0000256" key="2">
    <source>
        <dbReference type="ARBA" id="ARBA00009152"/>
    </source>
</evidence>
<organism evidence="9 10">
    <name type="scientific">Halogeometricum luteum</name>
    <dbReference type="NCBI Taxonomy" id="2950537"/>
    <lineage>
        <taxon>Archaea</taxon>
        <taxon>Methanobacteriati</taxon>
        <taxon>Methanobacteriota</taxon>
        <taxon>Stenosarchaea group</taxon>
        <taxon>Halobacteria</taxon>
        <taxon>Halobacteriales</taxon>
        <taxon>Haloferacaceae</taxon>
        <taxon>Halogeometricum</taxon>
    </lineage>
</organism>
<sequence length="256" mass="28780">MYDYHTHSTYSDGDYLRSMLAAAEAAGLDGVGFADHCMVLPAEWAVRFRREYGFNFDATYDRRREAIDSLRGDFDLDVFDAAEVDYEPGHETEIRSFLADADFDYAIGSVHALDGANVHAVDHFAALPESRRRDLVEAYFEKLVSLVESELFEIAAHPDLIERNPALRGYATREQYERVADAFADSRTVPEVNAGRVRRDYGEFHPTPEFFEVLDSRGVDFTLGSDAHDAGSVGPLADELRACADERGLEPVRPER</sequence>
<keyword evidence="4" id="KW-0028">Amino-acid biosynthesis</keyword>
<protein>
    <recommendedName>
        <fullName evidence="3">histidinol-phosphatase</fullName>
        <ecNumber evidence="3">3.1.3.15</ecNumber>
    </recommendedName>
</protein>
<evidence type="ECO:0000256" key="5">
    <source>
        <dbReference type="ARBA" id="ARBA00022801"/>
    </source>
</evidence>
<dbReference type="PANTHER" id="PTHR21039:SF0">
    <property type="entry name" value="HISTIDINOL-PHOSPHATASE"/>
    <property type="match status" value="1"/>
</dbReference>
<evidence type="ECO:0000313" key="9">
    <source>
        <dbReference type="EMBL" id="MDS0294432.1"/>
    </source>
</evidence>
<dbReference type="InterPro" id="IPR010140">
    <property type="entry name" value="Histidinol_P_phosphatase_HisJ"/>
</dbReference>
<comment type="caution">
    <text evidence="9">The sequence shown here is derived from an EMBL/GenBank/DDBJ whole genome shotgun (WGS) entry which is preliminary data.</text>
</comment>
<name>A0ABU2G0X1_9EURY</name>
<dbReference type="Proteomes" id="UP001254813">
    <property type="component" value="Unassembled WGS sequence"/>
</dbReference>
<dbReference type="EMBL" id="JAMQOQ010000002">
    <property type="protein sequence ID" value="MDS0294432.1"/>
    <property type="molecule type" value="Genomic_DNA"/>
</dbReference>
<proteinExistence type="inferred from homology"/>
<evidence type="ECO:0000313" key="10">
    <source>
        <dbReference type="Proteomes" id="UP001254813"/>
    </source>
</evidence>
<comment type="catalytic activity">
    <reaction evidence="7">
        <text>L-histidinol phosphate + H2O = L-histidinol + phosphate</text>
        <dbReference type="Rhea" id="RHEA:14465"/>
        <dbReference type="ChEBI" id="CHEBI:15377"/>
        <dbReference type="ChEBI" id="CHEBI:43474"/>
        <dbReference type="ChEBI" id="CHEBI:57699"/>
        <dbReference type="ChEBI" id="CHEBI:57980"/>
        <dbReference type="EC" id="3.1.3.15"/>
    </reaction>
</comment>
<feature type="domain" description="PHP" evidence="8">
    <location>
        <begin position="3"/>
        <end position="193"/>
    </location>
</feature>
<dbReference type="InterPro" id="IPR004013">
    <property type="entry name" value="PHP_dom"/>
</dbReference>
<dbReference type="PANTHER" id="PTHR21039">
    <property type="entry name" value="HISTIDINOL PHOSPHATASE-RELATED"/>
    <property type="match status" value="1"/>
</dbReference>
<keyword evidence="5" id="KW-0378">Hydrolase</keyword>